<sequence length="338" mass="38020">MGSAQVLKVIPTHSTFTAEVEGVDWSSDLSDDVFQEIQAALDQYGVLVCRNAGLDDARHIAFAKRFGELDDMSPHVKNGYKLRIPVELFDISNIDSEGNVFSERDPAKLAMAKGNTLWHADLAFNARRTGVSILRAHKLPPKGTGGETEFLDARQAYDDLSSAMKDRLEPLVANNSLMLNRKMAAPDFFKDIEPEDFPMAKHKIVVPHPASGRKTLYLTTYCHHFDGMSFEESQALLDELWAHCTQPKYRKTVEWQNDGDLVMWDNTAVLHRAQAGAQYIGRYPRDMRRASVFDMGPFGWGLNDPNVPMRQGLDWKKAEKAKESAEMTRAISVQTMQA</sequence>
<dbReference type="VEuPathDB" id="FungiDB:PV07_05071"/>
<keyword evidence="2" id="KW-0479">Metal-binding</keyword>
<feature type="domain" description="TauD/TfdA-like" evidence="6">
    <location>
        <begin position="11"/>
        <end position="290"/>
    </location>
</feature>
<evidence type="ECO:0000313" key="8">
    <source>
        <dbReference type="Proteomes" id="UP000054466"/>
    </source>
</evidence>
<evidence type="ECO:0000256" key="2">
    <source>
        <dbReference type="ARBA" id="ARBA00022723"/>
    </source>
</evidence>
<dbReference type="OrthoDB" id="5818554at2759"/>
<proteinExistence type="inferred from homology"/>
<dbReference type="GeneID" id="27344265"/>
<organism evidence="7 8">
    <name type="scientific">Cladophialophora immunda</name>
    <dbReference type="NCBI Taxonomy" id="569365"/>
    <lineage>
        <taxon>Eukaryota</taxon>
        <taxon>Fungi</taxon>
        <taxon>Dikarya</taxon>
        <taxon>Ascomycota</taxon>
        <taxon>Pezizomycotina</taxon>
        <taxon>Eurotiomycetes</taxon>
        <taxon>Chaetothyriomycetidae</taxon>
        <taxon>Chaetothyriales</taxon>
        <taxon>Herpotrichiellaceae</taxon>
        <taxon>Cladophialophora</taxon>
    </lineage>
</organism>
<dbReference type="Gene3D" id="3.60.130.10">
    <property type="entry name" value="Clavaminate synthase-like"/>
    <property type="match status" value="1"/>
</dbReference>
<dbReference type="RefSeq" id="XP_016249462.1">
    <property type="nucleotide sequence ID" value="XM_016391943.1"/>
</dbReference>
<protein>
    <recommendedName>
        <fullName evidence="6">TauD/TfdA-like domain-containing protein</fullName>
    </recommendedName>
</protein>
<dbReference type="PANTHER" id="PTHR43779:SF3">
    <property type="entry name" value="(3R)-3-[(CARBOXYMETHYL)AMINO]FATTY ACID OXYGENASE_DECARBOXYLASE"/>
    <property type="match status" value="1"/>
</dbReference>
<keyword evidence="3" id="KW-0223">Dioxygenase</keyword>
<dbReference type="SUPFAM" id="SSF51197">
    <property type="entry name" value="Clavaminate synthase-like"/>
    <property type="match status" value="1"/>
</dbReference>
<reference evidence="7 8" key="1">
    <citation type="submission" date="2015-01" db="EMBL/GenBank/DDBJ databases">
        <title>The Genome Sequence of Cladophialophora immunda CBS83496.</title>
        <authorList>
            <consortium name="The Broad Institute Genomics Platform"/>
            <person name="Cuomo C."/>
            <person name="de Hoog S."/>
            <person name="Gorbushina A."/>
            <person name="Stielow B."/>
            <person name="Teixiera M."/>
            <person name="Abouelleil A."/>
            <person name="Chapman S.B."/>
            <person name="Priest M."/>
            <person name="Young S.K."/>
            <person name="Wortman J."/>
            <person name="Nusbaum C."/>
            <person name="Birren B."/>
        </authorList>
    </citation>
    <scope>NUCLEOTIDE SEQUENCE [LARGE SCALE GENOMIC DNA]</scope>
    <source>
        <strain evidence="7 8">CBS 83496</strain>
    </source>
</reference>
<evidence type="ECO:0000256" key="1">
    <source>
        <dbReference type="ARBA" id="ARBA00005896"/>
    </source>
</evidence>
<evidence type="ECO:0000259" key="6">
    <source>
        <dbReference type="Pfam" id="PF02668"/>
    </source>
</evidence>
<evidence type="ECO:0000313" key="7">
    <source>
        <dbReference type="EMBL" id="KIW29246.1"/>
    </source>
</evidence>
<accession>A0A0D1ZMQ2</accession>
<name>A0A0D1ZMQ2_9EURO</name>
<comment type="similarity">
    <text evidence="1">Belongs to the TfdA dioxygenase family.</text>
</comment>
<evidence type="ECO:0000256" key="3">
    <source>
        <dbReference type="ARBA" id="ARBA00022964"/>
    </source>
</evidence>
<keyword evidence="4" id="KW-0560">Oxidoreductase</keyword>
<dbReference type="AlphaFoldDB" id="A0A0D1ZMQ2"/>
<dbReference type="Proteomes" id="UP000054466">
    <property type="component" value="Unassembled WGS sequence"/>
</dbReference>
<dbReference type="InterPro" id="IPR003819">
    <property type="entry name" value="TauD/TfdA-like"/>
</dbReference>
<dbReference type="GO" id="GO:0051213">
    <property type="term" value="F:dioxygenase activity"/>
    <property type="evidence" value="ECO:0007669"/>
    <property type="project" value="UniProtKB-KW"/>
</dbReference>
<evidence type="ECO:0000256" key="5">
    <source>
        <dbReference type="ARBA" id="ARBA00023004"/>
    </source>
</evidence>
<keyword evidence="8" id="KW-1185">Reference proteome</keyword>
<dbReference type="GO" id="GO:0046872">
    <property type="term" value="F:metal ion binding"/>
    <property type="evidence" value="ECO:0007669"/>
    <property type="project" value="UniProtKB-KW"/>
</dbReference>
<keyword evidence="5" id="KW-0408">Iron</keyword>
<gene>
    <name evidence="7" type="ORF">PV07_05071</name>
</gene>
<evidence type="ECO:0000256" key="4">
    <source>
        <dbReference type="ARBA" id="ARBA00023002"/>
    </source>
</evidence>
<dbReference type="EMBL" id="KN847042">
    <property type="protein sequence ID" value="KIW29246.1"/>
    <property type="molecule type" value="Genomic_DNA"/>
</dbReference>
<dbReference type="InterPro" id="IPR042098">
    <property type="entry name" value="TauD-like_sf"/>
</dbReference>
<dbReference type="HOGENOM" id="CLU_036005_2_0_1"/>
<dbReference type="InterPro" id="IPR051178">
    <property type="entry name" value="TfdA_dioxygenase"/>
</dbReference>
<dbReference type="Pfam" id="PF02668">
    <property type="entry name" value="TauD"/>
    <property type="match status" value="1"/>
</dbReference>
<dbReference type="PANTHER" id="PTHR43779">
    <property type="entry name" value="DIOXYGENASE RV0097-RELATED"/>
    <property type="match status" value="1"/>
</dbReference>